<comment type="caution">
    <text evidence="3">The sequence shown here is derived from an EMBL/GenBank/DDBJ whole genome shotgun (WGS) entry which is preliminary data.</text>
</comment>
<dbReference type="Pfam" id="PF13230">
    <property type="entry name" value="GATase_4"/>
    <property type="match status" value="1"/>
</dbReference>
<protein>
    <submittedName>
        <fullName evidence="3">Nucleophile aminohydrolase</fullName>
    </submittedName>
</protein>
<dbReference type="GO" id="GO:0005737">
    <property type="term" value="C:cytoplasm"/>
    <property type="evidence" value="ECO:0007669"/>
    <property type="project" value="TreeGrafter"/>
</dbReference>
<dbReference type="InterPro" id="IPR029055">
    <property type="entry name" value="Ntn_hydrolases_N"/>
</dbReference>
<proteinExistence type="predicted"/>
<dbReference type="GO" id="GO:0008242">
    <property type="term" value="F:omega peptidase activity"/>
    <property type="evidence" value="ECO:0007669"/>
    <property type="project" value="TreeGrafter"/>
</dbReference>
<organism evidence="3 4">
    <name type="scientific">Stachybotrys elegans</name>
    <dbReference type="NCBI Taxonomy" id="80388"/>
    <lineage>
        <taxon>Eukaryota</taxon>
        <taxon>Fungi</taxon>
        <taxon>Dikarya</taxon>
        <taxon>Ascomycota</taxon>
        <taxon>Pezizomycotina</taxon>
        <taxon>Sordariomycetes</taxon>
        <taxon>Hypocreomycetidae</taxon>
        <taxon>Hypocreales</taxon>
        <taxon>Stachybotryaceae</taxon>
        <taxon>Stachybotrys</taxon>
    </lineage>
</organism>
<dbReference type="PROSITE" id="PS51278">
    <property type="entry name" value="GATASE_TYPE_2"/>
    <property type="match status" value="1"/>
</dbReference>
<keyword evidence="4" id="KW-1185">Reference proteome</keyword>
<dbReference type="InterPro" id="IPR017932">
    <property type="entry name" value="GATase_2_dom"/>
</dbReference>
<keyword evidence="1" id="KW-0315">Glutamine amidotransferase</keyword>
<dbReference type="AlphaFoldDB" id="A0A8K0SSI2"/>
<accession>A0A8K0SSI2</accession>
<sequence>MCRFLVYKGSDEILLSKLILDPTHSILKQSFDSRLRLDTRRGQNNADGFGIGFYTDPKLGSAPCLFTSTIPAWNCTNLQRIASKTASRLIFGHVRATTEGSLSEDNCHPFTHGSLMWMHNGGLGGWKHIKRRLGERLADKWYLGVKGGTDSEWAFALFLDTLERLGHDPSACPEKGFGPTVLRKAVEQTIAQINELTDSIPQSILQSEDVDTRSLLNFALTDGHSVICTRYISSSTDEAASLYYSSGTQWVTRTAAPDDRQYQMERRDKGADIVLVASEPLTFERENWVNVPTNSILTIHRQTVMVHPILDKYYERDPHHIRSSAFVQAKGLTSNEKAPNGPMTPSNDARQANLDGYRKMMLNPGSSLSLSPDLTRRAIVPLPTRTMPTAQPVVATSSKPTPAQGNIKVKRRSLPTVDALEDSPTDEYFLSDHVVTSDLRSPRKLSRFFPELSLSSGN</sequence>
<dbReference type="Proteomes" id="UP000813444">
    <property type="component" value="Unassembled WGS sequence"/>
</dbReference>
<dbReference type="Gene3D" id="3.60.20.10">
    <property type="entry name" value="Glutamine Phosphoribosylpyrophosphate, subunit 1, domain 1"/>
    <property type="match status" value="1"/>
</dbReference>
<evidence type="ECO:0000313" key="3">
    <source>
        <dbReference type="EMBL" id="KAH7318381.1"/>
    </source>
</evidence>
<dbReference type="SUPFAM" id="SSF56235">
    <property type="entry name" value="N-terminal nucleophile aminohydrolases (Ntn hydrolases)"/>
    <property type="match status" value="1"/>
</dbReference>
<dbReference type="GO" id="GO:0061672">
    <property type="term" value="C:glutathione hydrolase complex"/>
    <property type="evidence" value="ECO:0007669"/>
    <property type="project" value="TreeGrafter"/>
</dbReference>
<dbReference type="EMBL" id="JAGPNK010000007">
    <property type="protein sequence ID" value="KAH7318381.1"/>
    <property type="molecule type" value="Genomic_DNA"/>
</dbReference>
<dbReference type="InterPro" id="IPR052373">
    <property type="entry name" value="Gamma-glu_amide_hydrolase"/>
</dbReference>
<dbReference type="CDD" id="cd01908">
    <property type="entry name" value="YafJ"/>
    <property type="match status" value="1"/>
</dbReference>
<name>A0A8K0SSI2_9HYPO</name>
<dbReference type="PANTHER" id="PTHR43187">
    <property type="entry name" value="GLUTAMINE AMIDOTRANSFERASE DUG3-RELATED"/>
    <property type="match status" value="1"/>
</dbReference>
<dbReference type="GO" id="GO:0006751">
    <property type="term" value="P:glutathione catabolic process"/>
    <property type="evidence" value="ECO:0007669"/>
    <property type="project" value="TreeGrafter"/>
</dbReference>
<dbReference type="FunFam" id="3.60.20.10:FF:000045">
    <property type="entry name" value="Glutamine amidotransferase DUG3"/>
    <property type="match status" value="1"/>
</dbReference>
<gene>
    <name evidence="3" type="ORF">B0I35DRAFT_451276</name>
</gene>
<dbReference type="InterPro" id="IPR026869">
    <property type="entry name" value="EgtC-like"/>
</dbReference>
<dbReference type="PANTHER" id="PTHR43187:SF1">
    <property type="entry name" value="GLUTAMINE AMIDOTRANSFERASE DUG3-RELATED"/>
    <property type="match status" value="1"/>
</dbReference>
<evidence type="ECO:0000313" key="4">
    <source>
        <dbReference type="Proteomes" id="UP000813444"/>
    </source>
</evidence>
<evidence type="ECO:0000259" key="2">
    <source>
        <dbReference type="PROSITE" id="PS51278"/>
    </source>
</evidence>
<dbReference type="OrthoDB" id="14446at2759"/>
<evidence type="ECO:0000256" key="1">
    <source>
        <dbReference type="ARBA" id="ARBA00022962"/>
    </source>
</evidence>
<feature type="domain" description="Glutamine amidotransferase type-2" evidence="2">
    <location>
        <begin position="2"/>
        <end position="302"/>
    </location>
</feature>
<reference evidence="3" key="1">
    <citation type="journal article" date="2021" name="Nat. Commun.">
        <title>Genetic determinants of endophytism in the Arabidopsis root mycobiome.</title>
        <authorList>
            <person name="Mesny F."/>
            <person name="Miyauchi S."/>
            <person name="Thiergart T."/>
            <person name="Pickel B."/>
            <person name="Atanasova L."/>
            <person name="Karlsson M."/>
            <person name="Huettel B."/>
            <person name="Barry K.W."/>
            <person name="Haridas S."/>
            <person name="Chen C."/>
            <person name="Bauer D."/>
            <person name="Andreopoulos W."/>
            <person name="Pangilinan J."/>
            <person name="LaButti K."/>
            <person name="Riley R."/>
            <person name="Lipzen A."/>
            <person name="Clum A."/>
            <person name="Drula E."/>
            <person name="Henrissat B."/>
            <person name="Kohler A."/>
            <person name="Grigoriev I.V."/>
            <person name="Martin F.M."/>
            <person name="Hacquard S."/>
        </authorList>
    </citation>
    <scope>NUCLEOTIDE SEQUENCE</scope>
    <source>
        <strain evidence="3">MPI-CAGE-CH-0235</strain>
    </source>
</reference>